<name>A0A4Z2GD63_9TELE</name>
<keyword evidence="3" id="KW-1185">Reference proteome</keyword>
<proteinExistence type="predicted"/>
<comment type="caution">
    <text evidence="2">The sequence shown here is derived from an EMBL/GenBank/DDBJ whole genome shotgun (WGS) entry which is preliminary data.</text>
</comment>
<accession>A0A4Z2GD63</accession>
<reference evidence="2 3" key="1">
    <citation type="submission" date="2019-03" db="EMBL/GenBank/DDBJ databases">
        <title>First draft genome of Liparis tanakae, snailfish: a comprehensive survey of snailfish specific genes.</title>
        <authorList>
            <person name="Kim W."/>
            <person name="Song I."/>
            <person name="Jeong J.-H."/>
            <person name="Kim D."/>
            <person name="Kim S."/>
            <person name="Ryu S."/>
            <person name="Song J.Y."/>
            <person name="Lee S.K."/>
        </authorList>
    </citation>
    <scope>NUCLEOTIDE SEQUENCE [LARGE SCALE GENOMIC DNA]</scope>
    <source>
        <tissue evidence="2">Muscle</tissue>
    </source>
</reference>
<feature type="region of interest" description="Disordered" evidence="1">
    <location>
        <begin position="48"/>
        <end position="70"/>
    </location>
</feature>
<gene>
    <name evidence="2" type="ORF">EYF80_038517</name>
</gene>
<evidence type="ECO:0000256" key="1">
    <source>
        <dbReference type="SAM" id="MobiDB-lite"/>
    </source>
</evidence>
<dbReference type="Proteomes" id="UP000314294">
    <property type="component" value="Unassembled WGS sequence"/>
</dbReference>
<sequence length="141" mass="16306">MKVKQRRVQCSVQWRRSLKANNVARCGPFKGFWMGMAPFSLSHIGEKDEGKEAKENHFSSQPAKQPRRRYLTNPEAVGVVKSHSFIENRTQTHSYLSILLTHTSTVCVTTDLIHDIQRAHTHYKRFSLITLYLLLQTHTDV</sequence>
<evidence type="ECO:0000313" key="2">
    <source>
        <dbReference type="EMBL" id="TNN51299.1"/>
    </source>
</evidence>
<evidence type="ECO:0000313" key="3">
    <source>
        <dbReference type="Proteomes" id="UP000314294"/>
    </source>
</evidence>
<dbReference type="AlphaFoldDB" id="A0A4Z2GD63"/>
<organism evidence="2 3">
    <name type="scientific">Liparis tanakae</name>
    <name type="common">Tanaka's snailfish</name>
    <dbReference type="NCBI Taxonomy" id="230148"/>
    <lineage>
        <taxon>Eukaryota</taxon>
        <taxon>Metazoa</taxon>
        <taxon>Chordata</taxon>
        <taxon>Craniata</taxon>
        <taxon>Vertebrata</taxon>
        <taxon>Euteleostomi</taxon>
        <taxon>Actinopterygii</taxon>
        <taxon>Neopterygii</taxon>
        <taxon>Teleostei</taxon>
        <taxon>Neoteleostei</taxon>
        <taxon>Acanthomorphata</taxon>
        <taxon>Eupercaria</taxon>
        <taxon>Perciformes</taxon>
        <taxon>Cottioidei</taxon>
        <taxon>Cottales</taxon>
        <taxon>Liparidae</taxon>
        <taxon>Liparis</taxon>
    </lineage>
</organism>
<feature type="compositionally biased region" description="Basic and acidic residues" evidence="1">
    <location>
        <begin position="48"/>
        <end position="57"/>
    </location>
</feature>
<protein>
    <submittedName>
        <fullName evidence="2">Uncharacterized protein</fullName>
    </submittedName>
</protein>
<dbReference type="EMBL" id="SRLO01000587">
    <property type="protein sequence ID" value="TNN51299.1"/>
    <property type="molecule type" value="Genomic_DNA"/>
</dbReference>